<dbReference type="Proteomes" id="UP001204798">
    <property type="component" value="Unassembled WGS sequence"/>
</dbReference>
<dbReference type="RefSeq" id="WP_259096079.1">
    <property type="nucleotide sequence ID" value="NZ_CP130454.1"/>
</dbReference>
<keyword evidence="2" id="KW-0479">Metal-binding</keyword>
<sequence>MRLWCLSEVTLKRVREMGVPEVAVLPIGACEPHGLHLPYGADTYESVAIAERACAIAFERGAKVMLLPPIPYGVDSNLLSFPMTIHVRQETLNQIVRDIVFSLERHGVYKLVLLNGHGGNNFVGGLRDLYGQTKVWIFLVNWWQVGSDKLQEIFDEVGDHAGEMETSVCLAVVPNLVRLEDADEGEVRPFRMEALTKGWAWTTRPWERLTKNSGHGNPRKATAEKGERYLNLVAERIANFLVELARTPIDEWFPFEPPK</sequence>
<evidence type="ECO:0000256" key="1">
    <source>
        <dbReference type="ARBA" id="ARBA00001947"/>
    </source>
</evidence>
<comment type="caution">
    <text evidence="6">The sequence shown here is derived from an EMBL/GenBank/DDBJ whole genome shotgun (WGS) entry which is preliminary data.</text>
</comment>
<dbReference type="EMBL" id="JANUCP010000003">
    <property type="protein sequence ID" value="MCS3919552.1"/>
    <property type="molecule type" value="Genomic_DNA"/>
</dbReference>
<dbReference type="InterPro" id="IPR003785">
    <property type="entry name" value="Creatininase/forma_Hydrolase"/>
</dbReference>
<dbReference type="Gene3D" id="3.40.50.10310">
    <property type="entry name" value="Creatininase"/>
    <property type="match status" value="1"/>
</dbReference>
<dbReference type="EC" id="3.5.2.10" evidence="6"/>
<evidence type="ECO:0000256" key="4">
    <source>
        <dbReference type="ARBA" id="ARBA00022833"/>
    </source>
</evidence>
<name>A0ABT2ENL8_9BACT</name>
<dbReference type="InterPro" id="IPR024087">
    <property type="entry name" value="Creatininase-like_sf"/>
</dbReference>
<keyword evidence="3 6" id="KW-0378">Hydrolase</keyword>
<evidence type="ECO:0000256" key="2">
    <source>
        <dbReference type="ARBA" id="ARBA00022723"/>
    </source>
</evidence>
<evidence type="ECO:0000313" key="7">
    <source>
        <dbReference type="Proteomes" id="UP001204798"/>
    </source>
</evidence>
<dbReference type="SUPFAM" id="SSF102215">
    <property type="entry name" value="Creatininase"/>
    <property type="match status" value="1"/>
</dbReference>
<comment type="similarity">
    <text evidence="5">Belongs to the creatininase superfamily.</text>
</comment>
<dbReference type="GO" id="GO:0047789">
    <property type="term" value="F:creatininase activity"/>
    <property type="evidence" value="ECO:0007669"/>
    <property type="project" value="UniProtKB-EC"/>
</dbReference>
<keyword evidence="4" id="KW-0862">Zinc</keyword>
<evidence type="ECO:0000313" key="6">
    <source>
        <dbReference type="EMBL" id="MCS3919552.1"/>
    </source>
</evidence>
<dbReference type="Pfam" id="PF02633">
    <property type="entry name" value="Creatininase"/>
    <property type="match status" value="1"/>
</dbReference>
<proteinExistence type="inferred from homology"/>
<evidence type="ECO:0000256" key="5">
    <source>
        <dbReference type="ARBA" id="ARBA00024029"/>
    </source>
</evidence>
<keyword evidence="7" id="KW-1185">Reference proteome</keyword>
<accession>A0ABT2ENL8</accession>
<dbReference type="PANTHER" id="PTHR35005:SF1">
    <property type="entry name" value="2-AMINO-5-FORMYLAMINO-6-RIBOSYLAMINOPYRIMIDIN-4(3H)-ONE 5'-MONOPHOSPHATE DEFORMYLASE"/>
    <property type="match status" value="1"/>
</dbReference>
<organism evidence="6 7">
    <name type="scientific">Candidatus Fervidibacter sacchari</name>
    <dbReference type="NCBI Taxonomy" id="1448929"/>
    <lineage>
        <taxon>Bacteria</taxon>
        <taxon>Candidatus Fervidibacterota</taxon>
        <taxon>Candidatus Fervidibacter</taxon>
    </lineage>
</organism>
<gene>
    <name evidence="6" type="ORF">M2350_001965</name>
</gene>
<protein>
    <submittedName>
        <fullName evidence="6">Creatinine amidohydrolase</fullName>
        <ecNumber evidence="6">3.5.2.10</ecNumber>
    </submittedName>
</protein>
<reference evidence="6 7" key="1">
    <citation type="submission" date="2022-08" db="EMBL/GenBank/DDBJ databases">
        <title>Bacterial and archaeal communities from various locations to study Microbial Dark Matter (Phase II).</title>
        <authorList>
            <person name="Stepanauskas R."/>
        </authorList>
    </citation>
    <scope>NUCLEOTIDE SEQUENCE [LARGE SCALE GENOMIC DNA]</scope>
    <source>
        <strain evidence="6 7">PD1</strain>
    </source>
</reference>
<dbReference type="PANTHER" id="PTHR35005">
    <property type="entry name" value="3-DEHYDRO-SCYLLO-INOSOSE HYDROLASE"/>
    <property type="match status" value="1"/>
</dbReference>
<comment type="cofactor">
    <cofactor evidence="1">
        <name>Zn(2+)</name>
        <dbReference type="ChEBI" id="CHEBI:29105"/>
    </cofactor>
</comment>
<evidence type="ECO:0000256" key="3">
    <source>
        <dbReference type="ARBA" id="ARBA00022801"/>
    </source>
</evidence>